<dbReference type="EMBL" id="CAUJNA010002646">
    <property type="protein sequence ID" value="CAJ1393752.1"/>
    <property type="molecule type" value="Genomic_DNA"/>
</dbReference>
<name>A0AA36ITL0_9DINO</name>
<evidence type="ECO:0000256" key="1">
    <source>
        <dbReference type="SAM" id="MobiDB-lite"/>
    </source>
</evidence>
<keyword evidence="3" id="KW-1185">Reference proteome</keyword>
<evidence type="ECO:0000313" key="2">
    <source>
        <dbReference type="EMBL" id="CAJ1393752.1"/>
    </source>
</evidence>
<dbReference type="Proteomes" id="UP001178507">
    <property type="component" value="Unassembled WGS sequence"/>
</dbReference>
<comment type="caution">
    <text evidence="2">The sequence shown here is derived from an EMBL/GenBank/DDBJ whole genome shotgun (WGS) entry which is preliminary data.</text>
</comment>
<gene>
    <name evidence="2" type="ORF">EVOR1521_LOCUS18552</name>
</gene>
<proteinExistence type="predicted"/>
<organism evidence="2 3">
    <name type="scientific">Effrenium voratum</name>
    <dbReference type="NCBI Taxonomy" id="2562239"/>
    <lineage>
        <taxon>Eukaryota</taxon>
        <taxon>Sar</taxon>
        <taxon>Alveolata</taxon>
        <taxon>Dinophyceae</taxon>
        <taxon>Suessiales</taxon>
        <taxon>Symbiodiniaceae</taxon>
        <taxon>Effrenium</taxon>
    </lineage>
</organism>
<protein>
    <submittedName>
        <fullName evidence="2">Uncharacterized protein</fullName>
    </submittedName>
</protein>
<evidence type="ECO:0000313" key="3">
    <source>
        <dbReference type="Proteomes" id="UP001178507"/>
    </source>
</evidence>
<dbReference type="AlphaFoldDB" id="A0AA36ITL0"/>
<reference evidence="2" key="1">
    <citation type="submission" date="2023-08" db="EMBL/GenBank/DDBJ databases">
        <authorList>
            <person name="Chen Y."/>
            <person name="Shah S."/>
            <person name="Dougan E. K."/>
            <person name="Thang M."/>
            <person name="Chan C."/>
        </authorList>
    </citation>
    <scope>NUCLEOTIDE SEQUENCE</scope>
</reference>
<sequence>MAVEPSKRQKQLDANVALQKHSSGMLAECKGSERYLTVGASHSTAFFRAVQGNCMSPGGKSLSMQQVVEGKGEGHIFEKLCREGWQWLVISYEVEDVFPALPAMYERALNCTNSATVVTGELEIACQIAQNYSLCKDLNKAVQQAAAGQPRCASYLPTIGHYVRLYGGGDKFPLITFLKEVSKSYGHSLLIGEEFFSSITYAEFKMKTSMAPFLRAAVLCTQLTSPKHCDGISKLLTKSDVDKMKSVQMLAKVEEAENVLCAGWAACLMEKASQEHSTAAFGRLCIRTVLHLASKEKHGREPAGWPSVAAISKAFAEEIKQPKASSVTAHEKPACSPSKAKKDAGLPENLLESSPAHTALVLNKHITIGNLYTCSQQGGKVLKLVKVDNEGALFVYTPLLGAAEEVVVKLDNLKSMRPSKQKEQTACPSSVAKGLLPQNSEALQEMEAVSKAQLALVQAFMNGKQPSEEDIMFSNHPPGVVSQKKFKAKQLVLMSIGAVSLCKDPAASRLPKLVCGKDVFTVSQPKLWPDFAKPAPEQCMMSPFWWVRTTSEEDKVNMVRKPITIGKMEIPCLVNCKAVEKGDMLLEANTKLCHDMKDVEQEPVRKRARTKQSS</sequence>
<accession>A0AA36ITL0</accession>
<feature type="region of interest" description="Disordered" evidence="1">
    <location>
        <begin position="322"/>
        <end position="346"/>
    </location>
</feature>